<keyword evidence="3" id="KW-0732">Signal</keyword>
<dbReference type="PROSITE" id="PS00080">
    <property type="entry name" value="MULTICOPPER_OXIDASE2"/>
    <property type="match status" value="1"/>
</dbReference>
<proteinExistence type="predicted"/>
<dbReference type="InterPro" id="IPR011706">
    <property type="entry name" value="Cu-oxidase_C"/>
</dbReference>
<evidence type="ECO:0000259" key="5">
    <source>
        <dbReference type="Pfam" id="PF07732"/>
    </source>
</evidence>
<dbReference type="RefSeq" id="WP_380717187.1">
    <property type="nucleotide sequence ID" value="NZ_JBHSGI010000005.1"/>
</dbReference>
<evidence type="ECO:0000256" key="3">
    <source>
        <dbReference type="SAM" id="SignalP"/>
    </source>
</evidence>
<dbReference type="Proteomes" id="UP001595973">
    <property type="component" value="Unassembled WGS sequence"/>
</dbReference>
<dbReference type="InterPro" id="IPR002355">
    <property type="entry name" value="Cu_oxidase_Cu_BS"/>
</dbReference>
<dbReference type="CDD" id="cd13906">
    <property type="entry name" value="CuRO_3_CumA_like"/>
    <property type="match status" value="1"/>
</dbReference>
<dbReference type="PANTHER" id="PTHR11709:SF2">
    <property type="entry name" value="MULTICOPPER OXIDASE LPR1"/>
    <property type="match status" value="1"/>
</dbReference>
<feature type="signal peptide" evidence="3">
    <location>
        <begin position="1"/>
        <end position="22"/>
    </location>
</feature>
<dbReference type="InterPro" id="IPR011707">
    <property type="entry name" value="Cu-oxidase-like_N"/>
</dbReference>
<dbReference type="PANTHER" id="PTHR11709">
    <property type="entry name" value="MULTI-COPPER OXIDASE"/>
    <property type="match status" value="1"/>
</dbReference>
<evidence type="ECO:0000256" key="2">
    <source>
        <dbReference type="ARBA" id="ARBA00023002"/>
    </source>
</evidence>
<dbReference type="Pfam" id="PF07732">
    <property type="entry name" value="Cu-oxidase_3"/>
    <property type="match status" value="1"/>
</dbReference>
<evidence type="ECO:0000313" key="7">
    <source>
        <dbReference type="Proteomes" id="UP001595973"/>
    </source>
</evidence>
<dbReference type="SUPFAM" id="SSF49503">
    <property type="entry name" value="Cupredoxins"/>
    <property type="match status" value="3"/>
</dbReference>
<feature type="domain" description="Plastocyanin-like" evidence="4">
    <location>
        <begin position="367"/>
        <end position="457"/>
    </location>
</feature>
<keyword evidence="7" id="KW-1185">Reference proteome</keyword>
<dbReference type="InterPro" id="IPR045087">
    <property type="entry name" value="Cu-oxidase_fam"/>
</dbReference>
<gene>
    <name evidence="6" type="ORF">ACFO5X_09715</name>
</gene>
<dbReference type="Gene3D" id="2.60.40.420">
    <property type="entry name" value="Cupredoxins - blue copper proteins"/>
    <property type="match status" value="3"/>
</dbReference>
<accession>A0ABV9KFW7</accession>
<sequence length="460" mass="49864">MTLTRRQSLGLLGAAALTPGFAALASTETRISLRIQSASAELLKGVMTQGMVSTRPDGPPPVIRMKQGRPFTAKVENATPDFTTMHWHGLRLPNKMDGVPYLTQFPIGQGETFDYEFTPQDAGTYWYHPHCMTMEQMALGLTGIIVVEEAEAPGFDADIALNLRDFRLGSDGQFIDLWTARGAARAGTFGTVMTANWAVEPVEEAPAGGLVRLRIAATDTARIYKLFLPGATGQIIALDGHPLIAPLPLPQSEDTALLLAPGQRADLAIAMPVTEGETIDLMTHAPGAPRRLARLRATGGTLKRELSELKPLTANAIPEPDLAKARIEELVFGWSPEGDLPNDGLCGTLGYTFWSINRTPWPGDAAGSGPLVTLKHGESVILRLRNESPNDHPIHLHGLAFRVIASNRREVSPHWTDTALLLEKEVLDIAFVADNPGDWAFHCHVIEHQKTGLAGYIRIA</sequence>
<dbReference type="InterPro" id="IPR008972">
    <property type="entry name" value="Cupredoxin"/>
</dbReference>
<dbReference type="InterPro" id="IPR006311">
    <property type="entry name" value="TAT_signal"/>
</dbReference>
<protein>
    <submittedName>
        <fullName evidence="6">Multicopper oxidase family protein</fullName>
    </submittedName>
</protein>
<keyword evidence="2" id="KW-0560">Oxidoreductase</keyword>
<evidence type="ECO:0000259" key="4">
    <source>
        <dbReference type="Pfam" id="PF07731"/>
    </source>
</evidence>
<organism evidence="6 7">
    <name type="scientific">Seohaeicola nanhaiensis</name>
    <dbReference type="NCBI Taxonomy" id="1387282"/>
    <lineage>
        <taxon>Bacteria</taxon>
        <taxon>Pseudomonadati</taxon>
        <taxon>Pseudomonadota</taxon>
        <taxon>Alphaproteobacteria</taxon>
        <taxon>Rhodobacterales</taxon>
        <taxon>Roseobacteraceae</taxon>
        <taxon>Seohaeicola</taxon>
    </lineage>
</organism>
<reference evidence="7" key="1">
    <citation type="journal article" date="2019" name="Int. J. Syst. Evol. Microbiol.">
        <title>The Global Catalogue of Microorganisms (GCM) 10K type strain sequencing project: providing services to taxonomists for standard genome sequencing and annotation.</title>
        <authorList>
            <consortium name="The Broad Institute Genomics Platform"/>
            <consortium name="The Broad Institute Genome Sequencing Center for Infectious Disease"/>
            <person name="Wu L."/>
            <person name="Ma J."/>
        </authorList>
    </citation>
    <scope>NUCLEOTIDE SEQUENCE [LARGE SCALE GENOMIC DNA]</scope>
    <source>
        <strain evidence="7">CGMCC 4.7283</strain>
    </source>
</reference>
<evidence type="ECO:0000313" key="6">
    <source>
        <dbReference type="EMBL" id="MFC4668831.1"/>
    </source>
</evidence>
<dbReference type="PROSITE" id="PS51318">
    <property type="entry name" value="TAT"/>
    <property type="match status" value="1"/>
</dbReference>
<evidence type="ECO:0000256" key="1">
    <source>
        <dbReference type="ARBA" id="ARBA00022723"/>
    </source>
</evidence>
<name>A0ABV9KFW7_9RHOB</name>
<keyword evidence="1" id="KW-0479">Metal-binding</keyword>
<feature type="chain" id="PRO_5046871275" evidence="3">
    <location>
        <begin position="23"/>
        <end position="460"/>
    </location>
</feature>
<comment type="caution">
    <text evidence="6">The sequence shown here is derived from an EMBL/GenBank/DDBJ whole genome shotgun (WGS) entry which is preliminary data.</text>
</comment>
<feature type="domain" description="Plastocyanin-like" evidence="5">
    <location>
        <begin position="50"/>
        <end position="150"/>
    </location>
</feature>
<dbReference type="EMBL" id="JBHSGI010000005">
    <property type="protein sequence ID" value="MFC4668831.1"/>
    <property type="molecule type" value="Genomic_DNA"/>
</dbReference>
<dbReference type="Pfam" id="PF07731">
    <property type="entry name" value="Cu-oxidase_2"/>
    <property type="match status" value="1"/>
</dbReference>